<evidence type="ECO:0000313" key="2">
    <source>
        <dbReference type="EMBL" id="RKH64868.1"/>
    </source>
</evidence>
<evidence type="ECO:0000256" key="1">
    <source>
        <dbReference type="SAM" id="MobiDB-lite"/>
    </source>
</evidence>
<keyword evidence="3" id="KW-1185">Reference proteome</keyword>
<feature type="region of interest" description="Disordered" evidence="1">
    <location>
        <begin position="79"/>
        <end position="108"/>
    </location>
</feature>
<dbReference type="AlphaFoldDB" id="A0A3A8Q9J7"/>
<dbReference type="Proteomes" id="UP000282656">
    <property type="component" value="Unassembled WGS sequence"/>
</dbReference>
<feature type="compositionally biased region" description="Acidic residues" evidence="1">
    <location>
        <begin position="468"/>
        <end position="485"/>
    </location>
</feature>
<dbReference type="Gene3D" id="3.90.70.120">
    <property type="match status" value="1"/>
</dbReference>
<dbReference type="OrthoDB" id="5649223at2"/>
<evidence type="ECO:0000313" key="3">
    <source>
        <dbReference type="Proteomes" id="UP000282656"/>
    </source>
</evidence>
<dbReference type="SUPFAM" id="SSF54001">
    <property type="entry name" value="Cysteine proteinases"/>
    <property type="match status" value="1"/>
</dbReference>
<feature type="region of interest" description="Disordered" evidence="1">
    <location>
        <begin position="467"/>
        <end position="496"/>
    </location>
</feature>
<comment type="caution">
    <text evidence="2">The sequence shown here is derived from an EMBL/GenBank/DDBJ whole genome shotgun (WGS) entry which is preliminary data.</text>
</comment>
<name>A0A3A8Q9J7_9BACT</name>
<reference evidence="3" key="1">
    <citation type="submission" date="2018-09" db="EMBL/GenBank/DDBJ databases">
        <authorList>
            <person name="Livingstone P.G."/>
            <person name="Whitworth D.E."/>
        </authorList>
    </citation>
    <scope>NUCLEOTIDE SEQUENCE [LARGE SCALE GENOMIC DNA]</scope>
    <source>
        <strain evidence="3">AB047A</strain>
    </source>
</reference>
<accession>A0A3A8Q9J7</accession>
<dbReference type="InterPro" id="IPR038765">
    <property type="entry name" value="Papain-like_cys_pep_sf"/>
</dbReference>
<organism evidence="2 3">
    <name type="scientific">Corallococcus interemptor</name>
    <dbReference type="NCBI Taxonomy" id="2316720"/>
    <lineage>
        <taxon>Bacteria</taxon>
        <taxon>Pseudomonadati</taxon>
        <taxon>Myxococcota</taxon>
        <taxon>Myxococcia</taxon>
        <taxon>Myxococcales</taxon>
        <taxon>Cystobacterineae</taxon>
        <taxon>Myxococcaceae</taxon>
        <taxon>Corallococcus</taxon>
    </lineage>
</organism>
<dbReference type="RefSeq" id="WP_121770885.1">
    <property type="nucleotide sequence ID" value="NZ_RAWM01000078.1"/>
</dbReference>
<protein>
    <submittedName>
        <fullName evidence="2">Uncharacterized protein</fullName>
    </submittedName>
</protein>
<sequence>MLRCTACGAIYPKFIQTPPRRIGRSEAKLQRKLHQKYACDFHVPFPLKRPKGMTFLSSRHKYRLAKVIRFRELKPEGTHAHTYTRSDKSKNHGDEFTPYKPPDPPLAWNKTRNEYERQRPTPANVSGFKNFLETLDVPEDLSEQERESWSSDSVLYDAILRHETRNSRFLAEKLKHPSVYVANDYPCLQIDVGRLIQQHITDETYIKRFVEYAASILNGYIDFIAFRAGFFMPCVIRSSFGFLTPTTAETGPSIRLALGIAPKGYLMCVWEAIEWFLEDLREFLSTGLNQTVDVPFFRSKRYVQYRGTDEAPFKSTSTVLDYLTQKVDKRKGLLEDAQRTFSGASLATQKSYDALAREGNGISGAIQAVLDGSLWSITGTAKQPTLSFNASGDLERYTLDLEKLEVPCRFDSQDDSDFLELTNLLLHRTRAAYDPVRDDQFSRWKAAVFATEKTVLESVSTVRLRMLEDDEEDDGGASDSDEEFDAPTATPQQSRRMVHQKLIVQNGMNAISIAMHCARFWLRDVWEQEIHVIDKLPLDKIQSVNIDGKDYVAKDLGSKSHLFVPSSGNVEYTNQKKRKVTMDTGEVLLLTKTTAVKHTALLETRKDLVSIYLEQMYFEAPYLLDIHRWTKRTETLQGAQVVLMDVNHCENQRPSGIPLNRFNLNTVPLQRLDLKAHRVVVLDVTSATTERMNQLIRQFVRGAPARSLLMLVDSGLKNQQLGSDRNAYGTIRFIFSKARRNEMAEVQTEAKKLPAYQPQGQLSNSLRRAFKALGATPSFQAIWKSRTNHDALLKVPSPFAPTLERPTPRDVKALADILSLAASMKTPTDVAKPQATRPNVTEGSFSQFGIPGAGSACSPISILALARLLRAPEALDVDGVNDVVIQGATLYQGIVAGIEGATHFANQVKGLQGEKMLEGIHLNPYETPDGMLADLGLAWGGQQTCGRMSLSSTLHNLFARNDAPLGLAIVIGGYTVAVARVNGVFYLFDSHGFGQIQGAFVEKHTNLMTLVRRLGAMVEARLPRGESLSLSCFTPT</sequence>
<feature type="compositionally biased region" description="Basic and acidic residues" evidence="1">
    <location>
        <begin position="79"/>
        <end position="97"/>
    </location>
</feature>
<gene>
    <name evidence="2" type="ORF">D7X96_24885</name>
</gene>
<dbReference type="EMBL" id="RAWM01000078">
    <property type="protein sequence ID" value="RKH64868.1"/>
    <property type="molecule type" value="Genomic_DNA"/>
</dbReference>
<proteinExistence type="predicted"/>